<dbReference type="FunFam" id="3.40.30.10:FF:000273">
    <property type="entry name" value="Glutaredoxin family protein"/>
    <property type="match status" value="1"/>
</dbReference>
<dbReference type="PROSITE" id="PS51354">
    <property type="entry name" value="GLUTAREDOXIN_2"/>
    <property type="match status" value="1"/>
</dbReference>
<gene>
    <name evidence="3" type="ORF">DEO72_LG10g3809</name>
</gene>
<feature type="region of interest" description="Disordered" evidence="1">
    <location>
        <begin position="238"/>
        <end position="260"/>
    </location>
</feature>
<sequence length="441" mass="49238">MGCASSKQKRCRCCNAPRSYSMHVHHPPQAEGDSYHVVALTSTTLGTLKLNSPASTQNFTGNCDHDFNLSNGKVSNTKSLRFDNERFIQRLEEKEKNSVSEKERKEEFSIGLIEAKTWSNMIEQKLPTVFPKTPIRTPPGEPETIINTWELMEGLDEETTNFRSPSQYRSFSFDANGDNVDDGSVDVDPPKMSVVASPKPVWLLMTEEESRLNSAISDFDPELISSFRKSFQHLSPDSPFHLRPASSDEEMQGTKRGSPFADDVNVGDPCGKYKVVLYFTSLRGVRKTYEDCCQVRLVLKGLGVRVDERDVSMHSRFKEELRELLGDGYGGLVLPRVFVGDNYIGGAEEIQRLHEDGRLEKLLGCCEKIEDSVGGDGGGVCEGCGDIRFVPCETCSGSCKIYYEGDEEEEEYVHGELGECGFQRCPDCNENGLIRCPMCCC</sequence>
<feature type="domain" description="Glutaredoxin" evidence="2">
    <location>
        <begin position="276"/>
        <end position="344"/>
    </location>
</feature>
<dbReference type="PANTHER" id="PTHR45669:SF30">
    <property type="entry name" value="OS04G0641300 PROTEIN"/>
    <property type="match status" value="1"/>
</dbReference>
<accession>A0A4D6NIR3</accession>
<dbReference type="EMBL" id="CP039354">
    <property type="protein sequence ID" value="QCE12564.1"/>
    <property type="molecule type" value="Genomic_DNA"/>
</dbReference>
<dbReference type="InterPro" id="IPR036249">
    <property type="entry name" value="Thioredoxin-like_sf"/>
</dbReference>
<dbReference type="PANTHER" id="PTHR45669">
    <property type="entry name" value="GLUTAREDOXIN DOMAIN-CONTAINING CYSTEINE-RICH PROTEIN CG12206-RELATED"/>
    <property type="match status" value="1"/>
</dbReference>
<dbReference type="Pfam" id="PF23733">
    <property type="entry name" value="GRXCR1-2_C"/>
    <property type="match status" value="1"/>
</dbReference>
<reference evidence="3 4" key="1">
    <citation type="submission" date="2019-04" db="EMBL/GenBank/DDBJ databases">
        <title>An improved genome assembly and genetic linkage map for asparagus bean, Vigna unguiculata ssp. sesquipedialis.</title>
        <authorList>
            <person name="Xia Q."/>
            <person name="Zhang R."/>
            <person name="Dong Y."/>
        </authorList>
    </citation>
    <scope>NUCLEOTIDE SEQUENCE [LARGE SCALE GENOMIC DNA]</scope>
    <source>
        <tissue evidence="3">Leaf</tissue>
    </source>
</reference>
<organism evidence="3 4">
    <name type="scientific">Vigna unguiculata</name>
    <name type="common">Cowpea</name>
    <dbReference type="NCBI Taxonomy" id="3917"/>
    <lineage>
        <taxon>Eukaryota</taxon>
        <taxon>Viridiplantae</taxon>
        <taxon>Streptophyta</taxon>
        <taxon>Embryophyta</taxon>
        <taxon>Tracheophyta</taxon>
        <taxon>Spermatophyta</taxon>
        <taxon>Magnoliopsida</taxon>
        <taxon>eudicotyledons</taxon>
        <taxon>Gunneridae</taxon>
        <taxon>Pentapetalae</taxon>
        <taxon>rosids</taxon>
        <taxon>fabids</taxon>
        <taxon>Fabales</taxon>
        <taxon>Fabaceae</taxon>
        <taxon>Papilionoideae</taxon>
        <taxon>50 kb inversion clade</taxon>
        <taxon>NPAAA clade</taxon>
        <taxon>indigoferoid/millettioid clade</taxon>
        <taxon>Phaseoleae</taxon>
        <taxon>Vigna</taxon>
    </lineage>
</organism>
<dbReference type="Gene3D" id="3.40.30.10">
    <property type="entry name" value="Glutaredoxin"/>
    <property type="match status" value="1"/>
</dbReference>
<evidence type="ECO:0000259" key="2">
    <source>
        <dbReference type="Pfam" id="PF00462"/>
    </source>
</evidence>
<dbReference type="SUPFAM" id="SSF52833">
    <property type="entry name" value="Thioredoxin-like"/>
    <property type="match status" value="1"/>
</dbReference>
<evidence type="ECO:0000256" key="1">
    <source>
        <dbReference type="SAM" id="MobiDB-lite"/>
    </source>
</evidence>
<protein>
    <submittedName>
        <fullName evidence="3">Thioredoxin-like fold</fullName>
    </submittedName>
</protein>
<evidence type="ECO:0000313" key="3">
    <source>
        <dbReference type="EMBL" id="QCE12564.1"/>
    </source>
</evidence>
<evidence type="ECO:0000313" key="4">
    <source>
        <dbReference type="Proteomes" id="UP000501690"/>
    </source>
</evidence>
<keyword evidence="4" id="KW-1185">Reference proteome</keyword>
<dbReference type="Proteomes" id="UP000501690">
    <property type="component" value="Linkage Group LG10"/>
</dbReference>
<dbReference type="OrthoDB" id="423313at2759"/>
<name>A0A4D6NIR3_VIGUN</name>
<proteinExistence type="predicted"/>
<dbReference type="Pfam" id="PF00462">
    <property type="entry name" value="Glutaredoxin"/>
    <property type="match status" value="1"/>
</dbReference>
<dbReference type="CDD" id="cd03031">
    <property type="entry name" value="GRX_GRX_like"/>
    <property type="match status" value="1"/>
</dbReference>
<dbReference type="Gramene" id="Vigun05g043400.1.v1.2">
    <property type="protein sequence ID" value="Vigun05g043400.1.v1.2.CDS.1"/>
    <property type="gene ID" value="Vigun05g043400.v1.2"/>
</dbReference>
<dbReference type="InterPro" id="IPR002109">
    <property type="entry name" value="Glutaredoxin"/>
</dbReference>
<dbReference type="AlphaFoldDB" id="A0A4D6NIR3"/>